<name>D2VJI7_NAEGR</name>
<keyword evidence="1" id="KW-1133">Transmembrane helix</keyword>
<dbReference type="Proteomes" id="UP000006671">
    <property type="component" value="Unassembled WGS sequence"/>
</dbReference>
<evidence type="ECO:0000256" key="1">
    <source>
        <dbReference type="SAM" id="Phobius"/>
    </source>
</evidence>
<dbReference type="OMA" id="DFDFTHG"/>
<dbReference type="KEGG" id="ngr:NAEGRDRAFT_69053"/>
<keyword evidence="3" id="KW-1185">Reference proteome</keyword>
<dbReference type="EMBL" id="GG738876">
    <property type="protein sequence ID" value="EFC42951.1"/>
    <property type="molecule type" value="Genomic_DNA"/>
</dbReference>
<keyword evidence="1" id="KW-0812">Transmembrane</keyword>
<reference evidence="2 3" key="1">
    <citation type="journal article" date="2010" name="Cell">
        <title>The genome of Naegleria gruberi illuminates early eukaryotic versatility.</title>
        <authorList>
            <person name="Fritz-Laylin L.K."/>
            <person name="Prochnik S.E."/>
            <person name="Ginger M.L."/>
            <person name="Dacks J.B."/>
            <person name="Carpenter M.L."/>
            <person name="Field M.C."/>
            <person name="Kuo A."/>
            <person name="Paredez A."/>
            <person name="Chapman J."/>
            <person name="Pham J."/>
            <person name="Shu S."/>
            <person name="Neupane R."/>
            <person name="Cipriano M."/>
            <person name="Mancuso J."/>
            <person name="Tu H."/>
            <person name="Salamov A."/>
            <person name="Lindquist E."/>
            <person name="Shapiro H."/>
            <person name="Lucas S."/>
            <person name="Grigoriev I.V."/>
            <person name="Cande W.Z."/>
            <person name="Fulton C."/>
            <person name="Rokhsar D.S."/>
            <person name="Dawson S.C."/>
        </authorList>
    </citation>
    <scope>NUCLEOTIDE SEQUENCE [LARGE SCALE GENOMIC DNA]</scope>
    <source>
        <strain evidence="2 3">NEG-M</strain>
    </source>
</reference>
<dbReference type="VEuPathDB" id="AmoebaDB:NAEGRDRAFT_69053"/>
<dbReference type="GeneID" id="8852098"/>
<dbReference type="RefSeq" id="XP_002675695.1">
    <property type="nucleotide sequence ID" value="XM_002675649.1"/>
</dbReference>
<evidence type="ECO:0000313" key="2">
    <source>
        <dbReference type="EMBL" id="EFC42951.1"/>
    </source>
</evidence>
<accession>D2VJI7</accession>
<dbReference type="AlphaFoldDB" id="D2VJI7"/>
<keyword evidence="1" id="KW-0472">Membrane</keyword>
<organism evidence="3">
    <name type="scientific">Naegleria gruberi</name>
    <name type="common">Amoeba</name>
    <dbReference type="NCBI Taxonomy" id="5762"/>
    <lineage>
        <taxon>Eukaryota</taxon>
        <taxon>Discoba</taxon>
        <taxon>Heterolobosea</taxon>
        <taxon>Tetramitia</taxon>
        <taxon>Eutetramitia</taxon>
        <taxon>Vahlkampfiidae</taxon>
        <taxon>Naegleria</taxon>
    </lineage>
</organism>
<proteinExistence type="predicted"/>
<dbReference type="InParanoid" id="D2VJI7"/>
<evidence type="ECO:0000313" key="3">
    <source>
        <dbReference type="Proteomes" id="UP000006671"/>
    </source>
</evidence>
<protein>
    <submittedName>
        <fullName evidence="2">Predicted protein</fullName>
    </submittedName>
</protein>
<sequence length="210" mass="23684">MNKLQRPIISNLNANLHTQQQQQQNSTCIVILPQTNRGNYILLRDANGNCTLPKITLPNNSEIDLHREIENFLLTRCGHGYELLKTDPKFQVAQVISPVVDFDFTHGNLNITHYVYHAQSLDQTVSLNDLDLANGGKNSKTLHFMSIVDMEKELNDPQIIRDVVTRYTLSFLVSQKIKESFDIKLGTTRIMFATAGILVSIVVGFIAGQF</sequence>
<gene>
    <name evidence="2" type="ORF">NAEGRDRAFT_69053</name>
</gene>
<feature type="transmembrane region" description="Helical" evidence="1">
    <location>
        <begin position="190"/>
        <end position="208"/>
    </location>
</feature>
<dbReference type="OrthoDB" id="10436050at2759"/>